<reference evidence="3" key="1">
    <citation type="submission" date="2020-05" db="EMBL/GenBank/DDBJ databases">
        <authorList>
            <person name="Chiriac C."/>
            <person name="Salcher M."/>
            <person name="Ghai R."/>
            <person name="Kavagutti S V."/>
        </authorList>
    </citation>
    <scope>NUCLEOTIDE SEQUENCE</scope>
</reference>
<dbReference type="InterPro" id="IPR027417">
    <property type="entry name" value="P-loop_NTPase"/>
</dbReference>
<protein>
    <submittedName>
        <fullName evidence="3">Unannotated protein</fullName>
    </submittedName>
</protein>
<gene>
    <name evidence="1" type="ORF">UFOPK1856_00522</name>
    <name evidence="2" type="ORF">UFOPK2735_00624</name>
    <name evidence="3" type="ORF">UFOPK3217_00045</name>
</gene>
<dbReference type="EMBL" id="CAFABJ010000003">
    <property type="protein sequence ID" value="CAB4819220.1"/>
    <property type="molecule type" value="Genomic_DNA"/>
</dbReference>
<sequence>MGEMLTQSVATAIRSAEAEGFIAGTLFSQGWSVSCRALDFQSLLNHVEGTEVDGTLLLISTDVEGFSLQGLEHIKQLGVKYFLFAATIDARELYPEAIATPTTPLELLGIIRGSLRTPLIRSTRAKPIRSKIIGICAASHSLGCTTLAINLAAELAESEKKVLLVDAHGYFPSIALKLGERGLNSSSEVRSISNNLWALEITQSEIDTQMTALEHARSEFDFIVVDLGVLSDFSATLSGRRWSSEATVWTTTHGDEMWVLAQTDLVGMQRLRLFVAELTKNSIKPRLSFLHALSGVSKRNKLGQESFLSMVTTLRPLRILEFPWDPRSAQGAEDKRTTLYESNERALLRKSIAEYAGELIS</sequence>
<accession>A0A6J6ZBY7</accession>
<dbReference type="EMBL" id="CAEZYP010000084">
    <property type="protein sequence ID" value="CAB4730639.1"/>
    <property type="molecule type" value="Genomic_DNA"/>
</dbReference>
<evidence type="ECO:0000313" key="2">
    <source>
        <dbReference type="EMBL" id="CAB4730639.1"/>
    </source>
</evidence>
<proteinExistence type="predicted"/>
<dbReference type="SUPFAM" id="SSF52540">
    <property type="entry name" value="P-loop containing nucleoside triphosphate hydrolases"/>
    <property type="match status" value="1"/>
</dbReference>
<dbReference type="EMBL" id="CAEZUV010000058">
    <property type="protein sequence ID" value="CAB4612830.1"/>
    <property type="molecule type" value="Genomic_DNA"/>
</dbReference>
<evidence type="ECO:0000313" key="1">
    <source>
        <dbReference type="EMBL" id="CAB4612830.1"/>
    </source>
</evidence>
<dbReference type="Gene3D" id="3.40.50.300">
    <property type="entry name" value="P-loop containing nucleotide triphosphate hydrolases"/>
    <property type="match status" value="1"/>
</dbReference>
<evidence type="ECO:0000313" key="3">
    <source>
        <dbReference type="EMBL" id="CAB4819220.1"/>
    </source>
</evidence>
<name>A0A6J6ZBY7_9ZZZZ</name>
<organism evidence="3">
    <name type="scientific">freshwater metagenome</name>
    <dbReference type="NCBI Taxonomy" id="449393"/>
    <lineage>
        <taxon>unclassified sequences</taxon>
        <taxon>metagenomes</taxon>
        <taxon>ecological metagenomes</taxon>
    </lineage>
</organism>
<dbReference type="AlphaFoldDB" id="A0A6J6ZBY7"/>